<dbReference type="InterPro" id="IPR045197">
    <property type="entry name" value="NUP210-like"/>
</dbReference>
<sequence>MEKIKISLCLFLLIFCALKCTETTKLNYPRVLLPIFDKISINFTLEVKEKGCFKWTSSRQDLILITPLYDDAENECTHKATVTVLSRERRRNTAIVLAEDVASGESLRCDVILDVIDKLSVITTTRQLYLEEAPETFVIHAEDSQGNAFTTLEGVEFNWAISSLNKDNKDWSPALRFLTFTESSYHEVPEALEKFEAQGLKGYMVLLEGINTGTAKVTVNLLYPEYSHVQPLQVYINVLANIILEPSDVYILPGDTVNFRILQLKMGRLQEISLNNQYFLEIDDGNVASIKGTTGTGLKVGRTMVVLRDRNVPNEGSFAAGNELTKSSVPSARITVANPKKLGLSLLPYNNWITVEGEKHEIAVDLFTHDDHKITLGSRFSVNSELDEMLFLVHKRSKNGSRINGEAIREGTTPVYGTFKDLTAQAELQIFSELTLKPSKVILPFDPNVIKTQKIQFHAQGGDGSYIWKSQQPRLLHINQNGLATTVIRDTEARYNLDTFDTSTGSLLTAHAHVKVALAKNQKITRQADIYFVPPVKLEILKYNFETALKDYVHLHVAVYAYVNQTLMPFTKCENLIFDFEFSNQIFQVDYNNVDVEMAPDACQVVHLRSTAVGLSHLRLSYKFQDKVLKDEVTLSVFEPLTILNPIENHVVLPIGASRNVIYSNGPQKIYTLEAELTKGTEYDYNIARVSEIEFDTQNNLYAFNVLCREIGETAVTFNVFNALLAPNFQPYVSSIVTNVYCVKPRFLNLYTTEQMRSSCPMEMKNALLQLKDRDDKFEIEIEVQDSKNRKLMNISSLFIDWEFAAGDQRYQSGSITYNRQSEQELLEGVRLPGKDLLVTTLGEVTQNFRIKGVVTKYDERVLRKQDIYPEEPPFGIKNPKTGEVFTPVIENEIRFMTVNSTFFPSDHISIFLAKNRRERIPMSQGSGFYDFQLSEAGIVKVEFDNKEKELIVTPLRIGHTRLELIDRCLMNEPAHLSISVVSIGAIRVEAADRVERTKSIEAILKLYDFHDNLMHIDPFNLHIYELSEEVFNANILSIQLGDQFDLDVGEIRYVITGNNFGETKIAFNAGSGDLLVSSEPINVQVFPPLRLYPRNSTLVVGSSVQIFYHGGPQPDVNIVYYVHDKKIITMESAIVTANKLGETKITGKCIMKNPINGQEVVISEDTIEVHVVPLMNIQIKTPLIRIRSGAVMPASIWGMKLMNYKFIMTIILNNGFFIVGVPDLSPMVLGTLANMHIIWSTNQPDVVNIYNIFADAGIEYSDTDLISVRIKALNPGKAKIQATVQLPGGQKISSFVEVVVFKTLELEHPKRISTDSILLAPRSSIQLKANLEDVLYRLSSDSNSIVKVTPDGIVRTQEILGRDLVIAKTFDQTLAIGIEVKNVQYILASLEYPTLKMKQTEEKIPRGMNFVLKVSLHDNLGNEFSHNIEDVNGLKYDLSHKDIVDVQIGNNLTVAINLPRETSNMIAISLKDATGVQHAEDYIKLSVGESKHIYPTKTIFSVGDIICFDSPLPLSSFWMSSDEQIVAIDRQTGVGRVLGNRYKLGEKVLVTNGDKASGNFIKYDVEVRDADVIQFAKSYDIFSGSLYRGHFVVRNHLQVDKFTNLVAKNISKCASILENIPVKLFSCVLKSKQSLGQQLLEHYKIASVFEAESGRYACQIELKSTFNEILSIVKTNDIHFELEVSLPTGLTDNLSLKFVPGIKVTPDTLISDDLKEQDLTVTGLDKVLQKVEVKPSDSSLLKVTTHTKAHGTLQYKIKILKELPLDEQLFVLVHSPATMQDIQIPVMGSTTLQKCSNQPFNSSSALLVKILSNLGLIVVAIVILAATVWLYLYLNPSSGSTQINPDVFSTSMKNKGSCSQSSSSGSPIGSPLRTSPQSPFSIRGSPESVGSLSPGNDSLVYGDTSLVSPQRRIHRRYL</sequence>
<dbReference type="InterPro" id="IPR055099">
    <property type="entry name" value="Ig_NUP210_7th"/>
</dbReference>
<dbReference type="InterPro" id="IPR055096">
    <property type="entry name" value="Ig_NUP210_1st"/>
</dbReference>
<dbReference type="InterPro" id="IPR055097">
    <property type="entry name" value="Ig_NUP210_2nd"/>
</dbReference>
<feature type="signal peptide" evidence="11">
    <location>
        <begin position="1"/>
        <end position="23"/>
    </location>
</feature>
<dbReference type="SUPFAM" id="SSF49373">
    <property type="entry name" value="Invasin/intimin cell-adhesion fragments"/>
    <property type="match status" value="1"/>
</dbReference>
<evidence type="ECO:0000256" key="2">
    <source>
        <dbReference type="ARBA" id="ARBA00007313"/>
    </source>
</evidence>
<gene>
    <name evidence="21" type="ORF">FF38_10556</name>
</gene>
<dbReference type="InterPro" id="IPR056897">
    <property type="entry name" value="Ig_NUP210_4th"/>
</dbReference>
<organism evidence="21 22">
    <name type="scientific">Lucilia cuprina</name>
    <name type="common">Green bottle fly</name>
    <name type="synonym">Australian sheep blowfly</name>
    <dbReference type="NCBI Taxonomy" id="7375"/>
    <lineage>
        <taxon>Eukaryota</taxon>
        <taxon>Metazoa</taxon>
        <taxon>Ecdysozoa</taxon>
        <taxon>Arthropoda</taxon>
        <taxon>Hexapoda</taxon>
        <taxon>Insecta</taxon>
        <taxon>Pterygota</taxon>
        <taxon>Neoptera</taxon>
        <taxon>Endopterygota</taxon>
        <taxon>Diptera</taxon>
        <taxon>Brachycera</taxon>
        <taxon>Muscomorpha</taxon>
        <taxon>Oestroidea</taxon>
        <taxon>Calliphoridae</taxon>
        <taxon>Luciliinae</taxon>
        <taxon>Lucilia</taxon>
    </lineage>
</organism>
<evidence type="ECO:0000256" key="11">
    <source>
        <dbReference type="SAM" id="SignalP"/>
    </source>
</evidence>
<keyword evidence="22" id="KW-1185">Reference proteome</keyword>
<dbReference type="InterPro" id="IPR055098">
    <property type="entry name" value="Ig_NUP210_3rd"/>
</dbReference>
<feature type="domain" description="NUP210 Ig-like" evidence="14">
    <location>
        <begin position="240"/>
        <end position="319"/>
    </location>
</feature>
<evidence type="ECO:0008006" key="23">
    <source>
        <dbReference type="Google" id="ProtNLM"/>
    </source>
</evidence>
<dbReference type="Pfam" id="PF22967">
    <property type="entry name" value="Ig_NUP210_1st"/>
    <property type="match status" value="1"/>
</dbReference>
<feature type="compositionally biased region" description="Low complexity" evidence="9">
    <location>
        <begin position="1857"/>
        <end position="1871"/>
    </location>
</feature>
<reference evidence="21 22" key="1">
    <citation type="journal article" date="2015" name="Nat. Commun.">
        <title>Lucilia cuprina genome unlocks parasitic fly biology to underpin future interventions.</title>
        <authorList>
            <person name="Anstead C.A."/>
            <person name="Korhonen P.K."/>
            <person name="Young N.D."/>
            <person name="Hall R.S."/>
            <person name="Jex A.R."/>
            <person name="Murali S.C."/>
            <person name="Hughes D.S."/>
            <person name="Lee S.F."/>
            <person name="Perry T."/>
            <person name="Stroehlein A.J."/>
            <person name="Ansell B.R."/>
            <person name="Breugelmans B."/>
            <person name="Hofmann A."/>
            <person name="Qu J."/>
            <person name="Dugan S."/>
            <person name="Lee S.L."/>
            <person name="Chao H."/>
            <person name="Dinh H."/>
            <person name="Han Y."/>
            <person name="Doddapaneni H.V."/>
            <person name="Worley K.C."/>
            <person name="Muzny D.M."/>
            <person name="Ioannidis P."/>
            <person name="Waterhouse R.M."/>
            <person name="Zdobnov E.M."/>
            <person name="James P.J."/>
            <person name="Bagnall N.H."/>
            <person name="Kotze A.C."/>
            <person name="Gibbs R.A."/>
            <person name="Richards S."/>
            <person name="Batterham P."/>
            <person name="Gasser R.B."/>
        </authorList>
    </citation>
    <scope>NUCLEOTIDE SEQUENCE [LARGE SCALE GENOMIC DNA]</scope>
    <source>
        <strain evidence="21 22">LS</strain>
        <tissue evidence="21">Full body</tissue>
    </source>
</reference>
<dbReference type="InterPro" id="IPR056898">
    <property type="entry name" value="Ig_NUP210_6th"/>
</dbReference>
<comment type="similarity">
    <text evidence="2">Belongs to the NUP210 family.</text>
</comment>
<evidence type="ECO:0000256" key="4">
    <source>
        <dbReference type="ARBA" id="ARBA00022729"/>
    </source>
</evidence>
<keyword evidence="8" id="KW-0539">Nucleus</keyword>
<dbReference type="PANTHER" id="PTHR23019:SF0">
    <property type="entry name" value="NUCLEAR PORE MEMBRANE GLYCOPROTEIN 210"/>
    <property type="match status" value="1"/>
</dbReference>
<comment type="caution">
    <text evidence="21">The sequence shown here is derived from an EMBL/GenBank/DDBJ whole genome shotgun (WGS) entry which is preliminary data.</text>
</comment>
<feature type="domain" description="NUP210 Ig-like" evidence="15">
    <location>
        <begin position="24"/>
        <end position="114"/>
    </location>
</feature>
<feature type="domain" description="NUP210 Ig-like" evidence="12">
    <location>
        <begin position="1382"/>
        <end position="1488"/>
    </location>
</feature>
<keyword evidence="4 11" id="KW-0732">Signal</keyword>
<feature type="region of interest" description="Disordered" evidence="9">
    <location>
        <begin position="1855"/>
        <end position="1897"/>
    </location>
</feature>
<dbReference type="Pfam" id="PF22962">
    <property type="entry name" value="Ig_NUP210_7th"/>
    <property type="match status" value="1"/>
</dbReference>
<dbReference type="InterPro" id="IPR008964">
    <property type="entry name" value="Invasin/intimin_cell_adhesion"/>
</dbReference>
<dbReference type="InterPro" id="IPR058779">
    <property type="entry name" value="Ig_NUP210_13th"/>
</dbReference>
<feature type="domain" description="NUP210 Ig-like" evidence="13">
    <location>
        <begin position="647"/>
        <end position="742"/>
    </location>
</feature>
<evidence type="ECO:0000256" key="7">
    <source>
        <dbReference type="ARBA" id="ARBA00023180"/>
    </source>
</evidence>
<evidence type="ECO:0000259" key="15">
    <source>
        <dbReference type="Pfam" id="PF22967"/>
    </source>
</evidence>
<comment type="subcellular location">
    <subcellularLocation>
        <location evidence="1">Nucleus membrane</location>
        <topology evidence="1">Single-pass membrane protein</topology>
    </subcellularLocation>
</comment>
<feature type="domain" description="NUP210 Ig-like" evidence="20">
    <location>
        <begin position="1218"/>
        <end position="1290"/>
    </location>
</feature>
<name>A0A0L0CHX7_LUCCU</name>
<evidence type="ECO:0000256" key="8">
    <source>
        <dbReference type="ARBA" id="ARBA00023242"/>
    </source>
</evidence>
<keyword evidence="7" id="KW-0325">Glycoprotein</keyword>
<evidence type="ECO:0000259" key="19">
    <source>
        <dbReference type="Pfam" id="PF24991"/>
    </source>
</evidence>
<dbReference type="Pfam" id="PF22963">
    <property type="entry name" value="Ig_NUP210_3rd"/>
    <property type="match status" value="1"/>
</dbReference>
<feature type="domain" description="NUP210 Ig-like" evidence="18">
    <location>
        <begin position="539"/>
        <end position="623"/>
    </location>
</feature>
<evidence type="ECO:0000259" key="16">
    <source>
        <dbReference type="Pfam" id="PF22969"/>
    </source>
</evidence>
<dbReference type="Pfam" id="PF26181">
    <property type="entry name" value="Ig_NUP210_13th"/>
    <property type="match status" value="1"/>
</dbReference>
<evidence type="ECO:0000259" key="13">
    <source>
        <dbReference type="Pfam" id="PF22962"/>
    </source>
</evidence>
<evidence type="ECO:0000256" key="3">
    <source>
        <dbReference type="ARBA" id="ARBA00022692"/>
    </source>
</evidence>
<evidence type="ECO:0000313" key="22">
    <source>
        <dbReference type="Proteomes" id="UP000037069"/>
    </source>
</evidence>
<dbReference type="PANTHER" id="PTHR23019">
    <property type="entry name" value="NUCLEAR PORE MEMBRANE GLYCOPROTEIN GP210-RELATED"/>
    <property type="match status" value="1"/>
</dbReference>
<evidence type="ECO:0000256" key="5">
    <source>
        <dbReference type="ARBA" id="ARBA00022989"/>
    </source>
</evidence>
<dbReference type="Pfam" id="PF24991">
    <property type="entry name" value="Ig_NUP210_4th"/>
    <property type="match status" value="1"/>
</dbReference>
<evidence type="ECO:0000259" key="12">
    <source>
        <dbReference type="Pfam" id="PF22959"/>
    </source>
</evidence>
<evidence type="ECO:0000256" key="6">
    <source>
        <dbReference type="ARBA" id="ARBA00023136"/>
    </source>
</evidence>
<feature type="domain" description="NUP210 Ig-like" evidence="16">
    <location>
        <begin position="123"/>
        <end position="231"/>
    </location>
</feature>
<dbReference type="STRING" id="7375.A0A0L0CHX7"/>
<evidence type="ECO:0000259" key="18">
    <source>
        <dbReference type="Pfam" id="PF24935"/>
    </source>
</evidence>
<dbReference type="GO" id="GO:0031965">
    <property type="term" value="C:nuclear membrane"/>
    <property type="evidence" value="ECO:0007669"/>
    <property type="project" value="UniProtKB-SubCell"/>
</dbReference>
<dbReference type="EMBL" id="JRES01000352">
    <property type="protein sequence ID" value="KNC31998.1"/>
    <property type="molecule type" value="Genomic_DNA"/>
</dbReference>
<feature type="chain" id="PRO_5005536439" description="Nuclear pore membrane glycoprotein 210" evidence="11">
    <location>
        <begin position="24"/>
        <end position="1919"/>
    </location>
</feature>
<evidence type="ECO:0000259" key="14">
    <source>
        <dbReference type="Pfam" id="PF22963"/>
    </source>
</evidence>
<protein>
    <recommendedName>
        <fullName evidence="23">Nuclear pore membrane glycoprotein 210</fullName>
    </recommendedName>
</protein>
<keyword evidence="3 10" id="KW-0812">Transmembrane</keyword>
<proteinExistence type="inferred from homology"/>
<feature type="transmembrane region" description="Helical" evidence="10">
    <location>
        <begin position="1811"/>
        <end position="1835"/>
    </location>
</feature>
<dbReference type="OMA" id="HNMYEGT"/>
<dbReference type="Pfam" id="PF24935">
    <property type="entry name" value="Ig_NUP210_6th"/>
    <property type="match status" value="1"/>
</dbReference>
<evidence type="ECO:0000259" key="20">
    <source>
        <dbReference type="Pfam" id="PF26181"/>
    </source>
</evidence>
<evidence type="ECO:0000256" key="10">
    <source>
        <dbReference type="SAM" id="Phobius"/>
    </source>
</evidence>
<evidence type="ECO:0000256" key="9">
    <source>
        <dbReference type="SAM" id="MobiDB-lite"/>
    </source>
</evidence>
<accession>A0A0L0CHX7</accession>
<keyword evidence="5 10" id="KW-1133">Transmembrane helix</keyword>
<evidence type="ECO:0000259" key="17">
    <source>
        <dbReference type="Pfam" id="PF24902"/>
    </source>
</evidence>
<dbReference type="Pfam" id="PF22969">
    <property type="entry name" value="Ig_NUP210_2nd"/>
    <property type="match status" value="1"/>
</dbReference>
<dbReference type="OrthoDB" id="361283at2759"/>
<evidence type="ECO:0000256" key="1">
    <source>
        <dbReference type="ARBA" id="ARBA00004590"/>
    </source>
</evidence>
<dbReference type="Pfam" id="PF26182">
    <property type="entry name" value="Ig_NUP210_5th"/>
    <property type="match status" value="1"/>
</dbReference>
<evidence type="ECO:0000313" key="21">
    <source>
        <dbReference type="EMBL" id="KNC31998.1"/>
    </source>
</evidence>
<feature type="domain" description="NUP210 fourth Ig-like" evidence="19">
    <location>
        <begin position="350"/>
        <end position="425"/>
    </location>
</feature>
<dbReference type="InterPro" id="IPR055094">
    <property type="entry name" value="NUP210_Ig15"/>
</dbReference>
<feature type="domain" description="NUP210 Ig-like" evidence="17">
    <location>
        <begin position="907"/>
        <end position="981"/>
    </location>
</feature>
<dbReference type="GO" id="GO:0005643">
    <property type="term" value="C:nuclear pore"/>
    <property type="evidence" value="ECO:0007669"/>
    <property type="project" value="TreeGrafter"/>
</dbReference>
<dbReference type="InterPro" id="IPR056899">
    <property type="entry name" value="Ig_NUP210_9th"/>
</dbReference>
<dbReference type="Proteomes" id="UP000037069">
    <property type="component" value="Unassembled WGS sequence"/>
</dbReference>
<dbReference type="Pfam" id="PF24902">
    <property type="entry name" value="Ig_NUP210_9th"/>
    <property type="match status" value="1"/>
</dbReference>
<keyword evidence="6 10" id="KW-0472">Membrane</keyword>
<dbReference type="Pfam" id="PF22959">
    <property type="entry name" value="Ig_NUP210_15th"/>
    <property type="match status" value="1"/>
</dbReference>